<name>A0A356LC20_9BURK</name>
<evidence type="ECO:0000256" key="1">
    <source>
        <dbReference type="ARBA" id="ARBA00006484"/>
    </source>
</evidence>
<evidence type="ECO:0000313" key="3">
    <source>
        <dbReference type="EMBL" id="HBP28546.1"/>
    </source>
</evidence>
<dbReference type="PANTHER" id="PTHR42760:SF40">
    <property type="entry name" value="3-OXOACYL-[ACYL-CARRIER-PROTEIN] REDUCTASE, CHLOROPLASTIC"/>
    <property type="match status" value="1"/>
</dbReference>
<protein>
    <submittedName>
        <fullName evidence="3">Short-chain dehydrogenase</fullName>
    </submittedName>
</protein>
<dbReference type="Gene3D" id="3.40.50.720">
    <property type="entry name" value="NAD(P)-binding Rossmann-like Domain"/>
    <property type="match status" value="1"/>
</dbReference>
<dbReference type="FunFam" id="3.40.50.720:FF:000084">
    <property type="entry name" value="Short-chain dehydrogenase reductase"/>
    <property type="match status" value="1"/>
</dbReference>
<dbReference type="PANTHER" id="PTHR42760">
    <property type="entry name" value="SHORT-CHAIN DEHYDROGENASES/REDUCTASES FAMILY MEMBER"/>
    <property type="match status" value="1"/>
</dbReference>
<dbReference type="InterPro" id="IPR020904">
    <property type="entry name" value="Sc_DH/Rdtase_CS"/>
</dbReference>
<sequence length="259" mass="27278">MSLDYLKATFGLEGYTALITGAGTGLGYAIAYSLGNAGARIIVNDLSLATCEEAVAKLRILGIESRAASFDVSNAAAVQDACSQLAAEGWHVNILVSNAGNQNRMPVIEQTTEAWQSLFNVHVNGAFNCTRAVLPHMMAEGHGRIILISSVAALASMPGISAYSASKGALAAFTRSLAVEYGEHGITCNALAPGFVKTNFTAALQQREQFNDFVLDSVPLRRWAQPEDIAPATVYLASQAGSFVNGHLLTIDGGLLARM</sequence>
<comment type="caution">
    <text evidence="3">The sequence shown here is derived from an EMBL/GenBank/DDBJ whole genome shotgun (WGS) entry which is preliminary data.</text>
</comment>
<dbReference type="PROSITE" id="PS00061">
    <property type="entry name" value="ADH_SHORT"/>
    <property type="match status" value="1"/>
</dbReference>
<dbReference type="EMBL" id="DOEK01000005">
    <property type="protein sequence ID" value="HBP28546.1"/>
    <property type="molecule type" value="Genomic_DNA"/>
</dbReference>
<gene>
    <name evidence="3" type="ORF">DD666_03920</name>
</gene>
<dbReference type="Proteomes" id="UP000264036">
    <property type="component" value="Unassembled WGS sequence"/>
</dbReference>
<evidence type="ECO:0000259" key="2">
    <source>
        <dbReference type="SMART" id="SM00822"/>
    </source>
</evidence>
<organism evidence="3 4">
    <name type="scientific">Advenella kashmirensis</name>
    <dbReference type="NCBI Taxonomy" id="310575"/>
    <lineage>
        <taxon>Bacteria</taxon>
        <taxon>Pseudomonadati</taxon>
        <taxon>Pseudomonadota</taxon>
        <taxon>Betaproteobacteria</taxon>
        <taxon>Burkholderiales</taxon>
        <taxon>Alcaligenaceae</taxon>
    </lineage>
</organism>
<dbReference type="InterPro" id="IPR057326">
    <property type="entry name" value="KR_dom"/>
</dbReference>
<dbReference type="PRINTS" id="PR00080">
    <property type="entry name" value="SDRFAMILY"/>
</dbReference>
<proteinExistence type="inferred from homology"/>
<feature type="domain" description="Ketoreductase" evidence="2">
    <location>
        <begin position="15"/>
        <end position="199"/>
    </location>
</feature>
<dbReference type="Pfam" id="PF13561">
    <property type="entry name" value="adh_short_C2"/>
    <property type="match status" value="1"/>
</dbReference>
<dbReference type="InterPro" id="IPR036291">
    <property type="entry name" value="NAD(P)-bd_dom_sf"/>
</dbReference>
<dbReference type="PRINTS" id="PR00081">
    <property type="entry name" value="GDHRDH"/>
</dbReference>
<dbReference type="AlphaFoldDB" id="A0A356LC20"/>
<accession>A0A356LC20</accession>
<dbReference type="GO" id="GO:0016616">
    <property type="term" value="F:oxidoreductase activity, acting on the CH-OH group of donors, NAD or NADP as acceptor"/>
    <property type="evidence" value="ECO:0007669"/>
    <property type="project" value="TreeGrafter"/>
</dbReference>
<dbReference type="SMART" id="SM00822">
    <property type="entry name" value="PKS_KR"/>
    <property type="match status" value="1"/>
</dbReference>
<comment type="similarity">
    <text evidence="1">Belongs to the short-chain dehydrogenases/reductases (SDR) family.</text>
</comment>
<dbReference type="GO" id="GO:0030497">
    <property type="term" value="P:fatty acid elongation"/>
    <property type="evidence" value="ECO:0007669"/>
    <property type="project" value="TreeGrafter"/>
</dbReference>
<reference evidence="3 4" key="1">
    <citation type="journal article" date="2018" name="Nat. Biotechnol.">
        <title>A standardized bacterial taxonomy based on genome phylogeny substantially revises the tree of life.</title>
        <authorList>
            <person name="Parks D.H."/>
            <person name="Chuvochina M."/>
            <person name="Waite D.W."/>
            <person name="Rinke C."/>
            <person name="Skarshewski A."/>
            <person name="Chaumeil P.A."/>
            <person name="Hugenholtz P."/>
        </authorList>
    </citation>
    <scope>NUCLEOTIDE SEQUENCE [LARGE SCALE GENOMIC DNA]</scope>
    <source>
        <strain evidence="3">UBA10707</strain>
    </source>
</reference>
<evidence type="ECO:0000313" key="4">
    <source>
        <dbReference type="Proteomes" id="UP000264036"/>
    </source>
</evidence>
<dbReference type="SUPFAM" id="SSF51735">
    <property type="entry name" value="NAD(P)-binding Rossmann-fold domains"/>
    <property type="match status" value="1"/>
</dbReference>
<dbReference type="InterPro" id="IPR002347">
    <property type="entry name" value="SDR_fam"/>
</dbReference>